<evidence type="ECO:0000313" key="1">
    <source>
        <dbReference type="EMBL" id="KAJ8946651.1"/>
    </source>
</evidence>
<gene>
    <name evidence="1" type="ORF">NQ314_008823</name>
</gene>
<comment type="caution">
    <text evidence="1">The sequence shown here is derived from an EMBL/GenBank/DDBJ whole genome shotgun (WGS) entry which is preliminary data.</text>
</comment>
<evidence type="ECO:0008006" key="3">
    <source>
        <dbReference type="Google" id="ProtNLM"/>
    </source>
</evidence>
<dbReference type="AlphaFoldDB" id="A0AAV8Y5F8"/>
<proteinExistence type="predicted"/>
<dbReference type="InterPro" id="IPR005312">
    <property type="entry name" value="DUF1759"/>
</dbReference>
<name>A0AAV8Y5F8_9CUCU</name>
<dbReference type="InterPro" id="IPR036875">
    <property type="entry name" value="Znf_CCHC_sf"/>
</dbReference>
<dbReference type="Proteomes" id="UP001162156">
    <property type="component" value="Unassembled WGS sequence"/>
</dbReference>
<sequence>MDTLKRRYDNNRKTIYNHIQAFLDIPATNHDSFNSLKYLTDTVECLKSLGQPVESWHAILVTIVTSKLDIHTITEWENILNNKSNNQIIPTLDEFLKFLQNKLNTLETVDHIKLFEHNKTKPILNVNSRSTKSFAVTNVSRSRSHCKGEHYIQFCNEFLKLSVNDRSKLAKELKLCLNCLRQGHFLPNCMSQSTCRKCKKRHHTLLHLSSLPSISEANNKMETNVVANAAAAQ</sequence>
<protein>
    <recommendedName>
        <fullName evidence="3">CCHC-type domain-containing protein</fullName>
    </recommendedName>
</protein>
<dbReference type="GO" id="GO:0008270">
    <property type="term" value="F:zinc ion binding"/>
    <property type="evidence" value="ECO:0007669"/>
    <property type="project" value="InterPro"/>
</dbReference>
<dbReference type="SUPFAM" id="SSF57756">
    <property type="entry name" value="Retrovirus zinc finger-like domains"/>
    <property type="match status" value="1"/>
</dbReference>
<reference evidence="1" key="1">
    <citation type="journal article" date="2023" name="Insect Mol. Biol.">
        <title>Genome sequencing provides insights into the evolution of gene families encoding plant cell wall-degrading enzymes in longhorned beetles.</title>
        <authorList>
            <person name="Shin N.R."/>
            <person name="Okamura Y."/>
            <person name="Kirsch R."/>
            <person name="Pauchet Y."/>
        </authorList>
    </citation>
    <scope>NUCLEOTIDE SEQUENCE</scope>
    <source>
        <strain evidence="1">RBIC_L_NR</strain>
    </source>
</reference>
<dbReference type="PANTHER" id="PTHR47331:SF1">
    <property type="entry name" value="GAG-LIKE PROTEIN"/>
    <property type="match status" value="1"/>
</dbReference>
<keyword evidence="2" id="KW-1185">Reference proteome</keyword>
<dbReference type="EMBL" id="JANEYF010002427">
    <property type="protein sequence ID" value="KAJ8946651.1"/>
    <property type="molecule type" value="Genomic_DNA"/>
</dbReference>
<dbReference type="Pfam" id="PF03564">
    <property type="entry name" value="DUF1759"/>
    <property type="match status" value="1"/>
</dbReference>
<organism evidence="1 2">
    <name type="scientific">Rhamnusium bicolor</name>
    <dbReference type="NCBI Taxonomy" id="1586634"/>
    <lineage>
        <taxon>Eukaryota</taxon>
        <taxon>Metazoa</taxon>
        <taxon>Ecdysozoa</taxon>
        <taxon>Arthropoda</taxon>
        <taxon>Hexapoda</taxon>
        <taxon>Insecta</taxon>
        <taxon>Pterygota</taxon>
        <taxon>Neoptera</taxon>
        <taxon>Endopterygota</taxon>
        <taxon>Coleoptera</taxon>
        <taxon>Polyphaga</taxon>
        <taxon>Cucujiformia</taxon>
        <taxon>Chrysomeloidea</taxon>
        <taxon>Cerambycidae</taxon>
        <taxon>Lepturinae</taxon>
        <taxon>Rhagiini</taxon>
        <taxon>Rhamnusium</taxon>
    </lineage>
</organism>
<dbReference type="PANTHER" id="PTHR47331">
    <property type="entry name" value="PHD-TYPE DOMAIN-CONTAINING PROTEIN"/>
    <property type="match status" value="1"/>
</dbReference>
<evidence type="ECO:0000313" key="2">
    <source>
        <dbReference type="Proteomes" id="UP001162156"/>
    </source>
</evidence>
<dbReference type="GO" id="GO:0003676">
    <property type="term" value="F:nucleic acid binding"/>
    <property type="evidence" value="ECO:0007669"/>
    <property type="project" value="InterPro"/>
</dbReference>
<accession>A0AAV8Y5F8</accession>